<feature type="coiled-coil region" evidence="5">
    <location>
        <begin position="409"/>
        <end position="506"/>
    </location>
</feature>
<evidence type="ECO:0000313" key="9">
    <source>
        <dbReference type="Proteomes" id="UP000199021"/>
    </source>
</evidence>
<keyword evidence="8" id="KW-0808">Transferase</keyword>
<dbReference type="InParanoid" id="A0A1H9CC74"/>
<reference evidence="9" key="1">
    <citation type="submission" date="2016-10" db="EMBL/GenBank/DDBJ databases">
        <authorList>
            <person name="Varghese N."/>
            <person name="Submissions S."/>
        </authorList>
    </citation>
    <scope>NUCLEOTIDE SEQUENCE [LARGE SCALE GENOMIC DNA]</scope>
    <source>
        <strain evidence="9">DSM 24740</strain>
    </source>
</reference>
<keyword evidence="5" id="KW-0175">Coiled coil</keyword>
<protein>
    <recommendedName>
        <fullName evidence="2">histidine kinase</fullName>
        <ecNumber evidence="2">2.7.13.3</ecNumber>
    </recommendedName>
</protein>
<dbReference type="SUPFAM" id="SSF48452">
    <property type="entry name" value="TPR-like"/>
    <property type="match status" value="1"/>
</dbReference>
<comment type="catalytic activity">
    <reaction evidence="1">
        <text>ATP + protein L-histidine = ADP + protein N-phospho-L-histidine.</text>
        <dbReference type="EC" id="2.7.13.3"/>
    </reaction>
</comment>
<dbReference type="PANTHER" id="PTHR43547">
    <property type="entry name" value="TWO-COMPONENT HISTIDINE KINASE"/>
    <property type="match status" value="1"/>
</dbReference>
<evidence type="ECO:0000256" key="2">
    <source>
        <dbReference type="ARBA" id="ARBA00012438"/>
    </source>
</evidence>
<dbReference type="SMART" id="SM00387">
    <property type="entry name" value="HATPase_c"/>
    <property type="match status" value="1"/>
</dbReference>
<evidence type="ECO:0000259" key="7">
    <source>
        <dbReference type="PROSITE" id="PS50109"/>
    </source>
</evidence>
<organism evidence="8 9">
    <name type="scientific">Neolewinella agarilytica</name>
    <dbReference type="NCBI Taxonomy" id="478744"/>
    <lineage>
        <taxon>Bacteria</taxon>
        <taxon>Pseudomonadati</taxon>
        <taxon>Bacteroidota</taxon>
        <taxon>Saprospiria</taxon>
        <taxon>Saprospirales</taxon>
        <taxon>Lewinellaceae</taxon>
        <taxon>Neolewinella</taxon>
    </lineage>
</organism>
<dbReference type="AlphaFoldDB" id="A0A1H9CC74"/>
<dbReference type="InterPro" id="IPR019734">
    <property type="entry name" value="TPR_rpt"/>
</dbReference>
<dbReference type="Gene3D" id="3.30.565.10">
    <property type="entry name" value="Histidine kinase-like ATPase, C-terminal domain"/>
    <property type="match status" value="1"/>
</dbReference>
<dbReference type="InterPro" id="IPR003661">
    <property type="entry name" value="HisK_dim/P_dom"/>
</dbReference>
<feature type="domain" description="Histidine kinase" evidence="7">
    <location>
        <begin position="513"/>
        <end position="731"/>
    </location>
</feature>
<dbReference type="Gene3D" id="1.25.40.10">
    <property type="entry name" value="Tetratricopeptide repeat domain"/>
    <property type="match status" value="1"/>
</dbReference>
<evidence type="ECO:0000256" key="3">
    <source>
        <dbReference type="ARBA" id="ARBA00022553"/>
    </source>
</evidence>
<dbReference type="SUPFAM" id="SSF47384">
    <property type="entry name" value="Homodimeric domain of signal transducing histidine kinase"/>
    <property type="match status" value="1"/>
</dbReference>
<dbReference type="EMBL" id="FOFB01000004">
    <property type="protein sequence ID" value="SEP98611.1"/>
    <property type="molecule type" value="Genomic_DNA"/>
</dbReference>
<keyword evidence="9" id="KW-1185">Reference proteome</keyword>
<dbReference type="Pfam" id="PF13181">
    <property type="entry name" value="TPR_8"/>
    <property type="match status" value="1"/>
</dbReference>
<sequence>MERKVALLVLFPLPFADIVPAMTVSIARLFCFSFIFAGLSSLAYGQINVDSVLAIAETIEEDGDRRDFLDDVVAPNNFRDFDDPVMLVKEQLALAKKLNSFQDEVIYALDLITSANFVAQFALADSLSLHYVTRVEDVESLRNKIYLYHEAAKSAFFNQIYDQGIHYDTLALELVSGLRPPAFRDSMAAELYNFLGKSYNASGQFVPAALVLTKGIDLIRARTTPPNVLNEMYTELGIVYSQIGLYDQAVEYLDKTTATSKSVIGIAGTQTNIGRNLLLTNNYPAARDRYLKVLTYDLPPSAQGISLTYAYNGLVEAFYRMKNQDSLNLYYQQYTSLLEENPELREANGFLYRQSTFLYQLTNNRLNEAQATGEALYQEAIEKNDPAEQLMYTEFLSDLYKKQGNYRAAEQYTRALMTLKDSIQGANRNNALLLYYNQFETKEKENEILRLDAERQQATASRRLFQTAAGLLGLLLLMGLFFFLRLRKARQKLAAQNDELNELNATKDRFFGIIAHDLRNPIVALSTAGNQVNRLFDRGKTDAVKRVVGNISGTADRLNGLLDNLLQWALSQSGAITLKKERLSLTKIMENNLALYAPAAREKDIDLRNEVPEGTYVNADHNALQTILRNLLGNAVKFTPAGQQSVVTLSHRQEGKMDIITVSDQGKGVSEEDQQQLFSLHRGRSGSGRRKSGTGLGLILCRDLAELHGGRIELDSKAGEGARVSVLLPRG</sequence>
<dbReference type="InterPro" id="IPR036097">
    <property type="entry name" value="HisK_dim/P_sf"/>
</dbReference>
<dbReference type="InterPro" id="IPR011990">
    <property type="entry name" value="TPR-like_helical_dom_sf"/>
</dbReference>
<dbReference type="EC" id="2.7.13.3" evidence="2"/>
<gene>
    <name evidence="8" type="ORF">SAMN05444359_104140</name>
</gene>
<keyword evidence="8" id="KW-0418">Kinase</keyword>
<proteinExistence type="predicted"/>
<evidence type="ECO:0000256" key="4">
    <source>
        <dbReference type="PROSITE-ProRule" id="PRU00339"/>
    </source>
</evidence>
<dbReference type="SUPFAM" id="SSF55874">
    <property type="entry name" value="ATPase domain of HSP90 chaperone/DNA topoisomerase II/histidine kinase"/>
    <property type="match status" value="1"/>
</dbReference>
<evidence type="ECO:0000256" key="1">
    <source>
        <dbReference type="ARBA" id="ARBA00000085"/>
    </source>
</evidence>
<keyword evidence="4" id="KW-0802">TPR repeat</keyword>
<dbReference type="InterPro" id="IPR005467">
    <property type="entry name" value="His_kinase_dom"/>
</dbReference>
<accession>A0A1H9CC74</accession>
<keyword evidence="6" id="KW-0472">Membrane</keyword>
<evidence type="ECO:0000313" key="8">
    <source>
        <dbReference type="EMBL" id="SEP98611.1"/>
    </source>
</evidence>
<dbReference type="InterPro" id="IPR003594">
    <property type="entry name" value="HATPase_dom"/>
</dbReference>
<dbReference type="InterPro" id="IPR036890">
    <property type="entry name" value="HATPase_C_sf"/>
</dbReference>
<dbReference type="PROSITE" id="PS50005">
    <property type="entry name" value="TPR"/>
    <property type="match status" value="1"/>
</dbReference>
<dbReference type="GO" id="GO:0000155">
    <property type="term" value="F:phosphorelay sensor kinase activity"/>
    <property type="evidence" value="ECO:0007669"/>
    <property type="project" value="InterPro"/>
</dbReference>
<name>A0A1H9CC74_9BACT</name>
<dbReference type="Proteomes" id="UP000199021">
    <property type="component" value="Unassembled WGS sequence"/>
</dbReference>
<evidence type="ECO:0000256" key="6">
    <source>
        <dbReference type="SAM" id="Phobius"/>
    </source>
</evidence>
<feature type="repeat" description="TPR" evidence="4">
    <location>
        <begin position="230"/>
        <end position="263"/>
    </location>
</feature>
<keyword evidence="6" id="KW-1133">Transmembrane helix</keyword>
<dbReference type="Gene3D" id="1.10.287.130">
    <property type="match status" value="1"/>
</dbReference>
<dbReference type="PANTHER" id="PTHR43547:SF2">
    <property type="entry name" value="HYBRID SIGNAL TRANSDUCTION HISTIDINE KINASE C"/>
    <property type="match status" value="1"/>
</dbReference>
<dbReference type="STRING" id="478744.SAMN05444359_104140"/>
<dbReference type="SMART" id="SM00388">
    <property type="entry name" value="HisKA"/>
    <property type="match status" value="1"/>
</dbReference>
<evidence type="ECO:0000256" key="5">
    <source>
        <dbReference type="SAM" id="Coils"/>
    </source>
</evidence>
<dbReference type="InterPro" id="IPR004358">
    <property type="entry name" value="Sig_transdc_His_kin-like_C"/>
</dbReference>
<dbReference type="PRINTS" id="PR00344">
    <property type="entry name" value="BCTRLSENSOR"/>
</dbReference>
<keyword evidence="6" id="KW-0812">Transmembrane</keyword>
<dbReference type="Pfam" id="PF02518">
    <property type="entry name" value="HATPase_c"/>
    <property type="match status" value="1"/>
</dbReference>
<dbReference type="PROSITE" id="PS50109">
    <property type="entry name" value="HIS_KIN"/>
    <property type="match status" value="1"/>
</dbReference>
<dbReference type="OrthoDB" id="1269247at2"/>
<feature type="transmembrane region" description="Helical" evidence="6">
    <location>
        <begin position="464"/>
        <end position="484"/>
    </location>
</feature>
<keyword evidence="3" id="KW-0597">Phosphoprotein</keyword>
<dbReference type="CDD" id="cd00082">
    <property type="entry name" value="HisKA"/>
    <property type="match status" value="1"/>
</dbReference>